<dbReference type="PANTHER" id="PTHR33507">
    <property type="entry name" value="INNER MEMBRANE PROTEIN YBBJ"/>
    <property type="match status" value="1"/>
</dbReference>
<evidence type="ECO:0000256" key="1">
    <source>
        <dbReference type="ARBA" id="ARBA00004141"/>
    </source>
</evidence>
<evidence type="ECO:0000259" key="6">
    <source>
        <dbReference type="Pfam" id="PF01957"/>
    </source>
</evidence>
<keyword evidence="8" id="KW-1185">Reference proteome</keyword>
<dbReference type="Gene3D" id="2.40.50.140">
    <property type="entry name" value="Nucleic acid-binding proteins"/>
    <property type="match status" value="1"/>
</dbReference>
<feature type="transmembrane region" description="Helical" evidence="5">
    <location>
        <begin position="50"/>
        <end position="67"/>
    </location>
</feature>
<dbReference type="EMBL" id="AP025592">
    <property type="protein sequence ID" value="BDG10284.1"/>
    <property type="molecule type" value="Genomic_DNA"/>
</dbReference>
<keyword evidence="4 5" id="KW-0472">Membrane</keyword>
<dbReference type="PANTHER" id="PTHR33507:SF3">
    <property type="entry name" value="INNER MEMBRANE PROTEIN YBBJ"/>
    <property type="match status" value="1"/>
</dbReference>
<comment type="subcellular location">
    <subcellularLocation>
        <location evidence="1">Membrane</location>
        <topology evidence="1">Multi-pass membrane protein</topology>
    </subcellularLocation>
</comment>
<sequence>MAWWGWILLGLGLLAAELATPGGLFALFFGLGALVVGCLVALGAGGSPELQWVLFSTLSLAALALLRRRLKARLAGRPPVDSLVGELAVPLEDLPSHGAGKAELRGSAWTARNVAEVAVARGQRCQVVGVEGLMLFIRPE</sequence>
<organism evidence="7 8">
    <name type="scientific">Anaeromyxobacter paludicola</name>
    <dbReference type="NCBI Taxonomy" id="2918171"/>
    <lineage>
        <taxon>Bacteria</taxon>
        <taxon>Pseudomonadati</taxon>
        <taxon>Myxococcota</taxon>
        <taxon>Myxococcia</taxon>
        <taxon>Myxococcales</taxon>
        <taxon>Cystobacterineae</taxon>
        <taxon>Anaeromyxobacteraceae</taxon>
        <taxon>Anaeromyxobacter</taxon>
    </lineage>
</organism>
<evidence type="ECO:0000256" key="5">
    <source>
        <dbReference type="SAM" id="Phobius"/>
    </source>
</evidence>
<name>A0ABM7XEG8_9BACT</name>
<dbReference type="InterPro" id="IPR002810">
    <property type="entry name" value="NfeD-like_C"/>
</dbReference>
<evidence type="ECO:0000256" key="2">
    <source>
        <dbReference type="ARBA" id="ARBA00022692"/>
    </source>
</evidence>
<keyword evidence="3 5" id="KW-1133">Transmembrane helix</keyword>
<accession>A0ABM7XEG8</accession>
<dbReference type="InterPro" id="IPR052165">
    <property type="entry name" value="Membrane_assoc_protease"/>
</dbReference>
<dbReference type="RefSeq" id="WP_248342702.1">
    <property type="nucleotide sequence ID" value="NZ_AP025592.1"/>
</dbReference>
<evidence type="ECO:0000256" key="4">
    <source>
        <dbReference type="ARBA" id="ARBA00023136"/>
    </source>
</evidence>
<dbReference type="SUPFAM" id="SSF141322">
    <property type="entry name" value="NfeD domain-like"/>
    <property type="match status" value="1"/>
</dbReference>
<reference evidence="8" key="1">
    <citation type="journal article" date="2022" name="Int. J. Syst. Evol. Microbiol.">
        <title>Anaeromyxobacter oryzae sp. nov., Anaeromyxobacter diazotrophicus sp. nov. and Anaeromyxobacter paludicola sp. nov., isolated from paddy soils.</title>
        <authorList>
            <person name="Itoh H."/>
            <person name="Xu Z."/>
            <person name="Mise K."/>
            <person name="Masuda Y."/>
            <person name="Ushijima N."/>
            <person name="Hayakawa C."/>
            <person name="Shiratori Y."/>
            <person name="Senoo K."/>
        </authorList>
    </citation>
    <scope>NUCLEOTIDE SEQUENCE [LARGE SCALE GENOMIC DNA]</scope>
    <source>
        <strain evidence="8">Red630</strain>
    </source>
</reference>
<protein>
    <recommendedName>
        <fullName evidence="6">NfeD-like C-terminal domain-containing protein</fullName>
    </recommendedName>
</protein>
<evidence type="ECO:0000313" key="8">
    <source>
        <dbReference type="Proteomes" id="UP001162734"/>
    </source>
</evidence>
<gene>
    <name evidence="7" type="ORF">AMPC_33970</name>
</gene>
<dbReference type="Proteomes" id="UP001162734">
    <property type="component" value="Chromosome"/>
</dbReference>
<evidence type="ECO:0000256" key="3">
    <source>
        <dbReference type="ARBA" id="ARBA00022989"/>
    </source>
</evidence>
<keyword evidence="2 5" id="KW-0812">Transmembrane</keyword>
<feature type="domain" description="NfeD-like C-terminal" evidence="6">
    <location>
        <begin position="81"/>
        <end position="139"/>
    </location>
</feature>
<evidence type="ECO:0000313" key="7">
    <source>
        <dbReference type="EMBL" id="BDG10284.1"/>
    </source>
</evidence>
<dbReference type="Pfam" id="PF01957">
    <property type="entry name" value="NfeD"/>
    <property type="match status" value="1"/>
</dbReference>
<proteinExistence type="predicted"/>
<dbReference type="InterPro" id="IPR012340">
    <property type="entry name" value="NA-bd_OB-fold"/>
</dbReference>